<comment type="similarity">
    <text evidence="1">Belongs to the UPF0065 (bug) family.</text>
</comment>
<dbReference type="SUPFAM" id="SSF53850">
    <property type="entry name" value="Periplasmic binding protein-like II"/>
    <property type="match status" value="1"/>
</dbReference>
<dbReference type="Gene3D" id="3.40.190.10">
    <property type="entry name" value="Periplasmic binding protein-like II"/>
    <property type="match status" value="1"/>
</dbReference>
<reference evidence="2" key="2">
    <citation type="submission" date="2021-09" db="EMBL/GenBank/DDBJ databases">
        <authorList>
            <person name="Gilroy R."/>
        </authorList>
    </citation>
    <scope>NUCLEOTIDE SEQUENCE</scope>
    <source>
        <strain evidence="2">ChiGjej2B2-19336</strain>
    </source>
</reference>
<dbReference type="EMBL" id="DYZA01000062">
    <property type="protein sequence ID" value="HJD96663.1"/>
    <property type="molecule type" value="Genomic_DNA"/>
</dbReference>
<gene>
    <name evidence="2" type="ORF">K8W16_03335</name>
</gene>
<comment type="caution">
    <text evidence="2">The sequence shown here is derived from an EMBL/GenBank/DDBJ whole genome shotgun (WGS) entry which is preliminary data.</text>
</comment>
<name>A0A921DR70_9BACT</name>
<protein>
    <submittedName>
        <fullName evidence="2">Tripartite tricarboxylate transporter substrate binding protein</fullName>
    </submittedName>
</protein>
<proteinExistence type="inferred from homology"/>
<dbReference type="PANTHER" id="PTHR42928:SF5">
    <property type="entry name" value="BLR1237 PROTEIN"/>
    <property type="match status" value="1"/>
</dbReference>
<evidence type="ECO:0000256" key="1">
    <source>
        <dbReference type="ARBA" id="ARBA00006987"/>
    </source>
</evidence>
<dbReference type="InterPro" id="IPR042100">
    <property type="entry name" value="Bug_dom1"/>
</dbReference>
<evidence type="ECO:0000313" key="2">
    <source>
        <dbReference type="EMBL" id="HJD96663.1"/>
    </source>
</evidence>
<organism evidence="2 3">
    <name type="scientific">Mailhella massiliensis</name>
    <dbReference type="NCBI Taxonomy" id="1903261"/>
    <lineage>
        <taxon>Bacteria</taxon>
        <taxon>Pseudomonadati</taxon>
        <taxon>Thermodesulfobacteriota</taxon>
        <taxon>Desulfovibrionia</taxon>
        <taxon>Desulfovibrionales</taxon>
        <taxon>Desulfovibrionaceae</taxon>
        <taxon>Mailhella</taxon>
    </lineage>
</organism>
<evidence type="ECO:0000313" key="3">
    <source>
        <dbReference type="Proteomes" id="UP000698963"/>
    </source>
</evidence>
<accession>A0A921DR70</accession>
<dbReference type="PANTHER" id="PTHR42928">
    <property type="entry name" value="TRICARBOXYLATE-BINDING PROTEIN"/>
    <property type="match status" value="1"/>
</dbReference>
<dbReference type="AlphaFoldDB" id="A0A921DR70"/>
<dbReference type="Proteomes" id="UP000698963">
    <property type="component" value="Unassembled WGS sequence"/>
</dbReference>
<dbReference type="Pfam" id="PF03401">
    <property type="entry name" value="TctC"/>
    <property type="match status" value="1"/>
</dbReference>
<dbReference type="Gene3D" id="3.40.190.150">
    <property type="entry name" value="Bordetella uptake gene, domain 1"/>
    <property type="match status" value="1"/>
</dbReference>
<dbReference type="RefSeq" id="WP_304121144.1">
    <property type="nucleotide sequence ID" value="NZ_DYZA01000062.1"/>
</dbReference>
<sequence>MKWHISHVFRITTWLLFCALPVVTLAPQAVAGKESIRLVVAFSPGGALDSATRALAREAEKELGLDIIVQNTPGGAGMTAVAQLAESEADGLHLAACAGNALLFLPHRNLVPYDPLRDVEPLLVFGQASPVLVTRPDAPWKDMASFLEATRKNGGKMRIGVPGLGTPSHTALAMIAAKDKTLSWRFIPFGGPGEAEAALLGGHVDAAASGALPRIRQGQLFPLMILAGTGPDALPQTPSLSDGGFADPGRGDASFFLLAPKNVPEKMLNRLSPAFEKAARSEAFLKELEHFSVAPVLKNRREAKAFLIEAWKEEEAALKAAGLAE</sequence>
<reference evidence="2" key="1">
    <citation type="journal article" date="2021" name="PeerJ">
        <title>Extensive microbial diversity within the chicken gut microbiome revealed by metagenomics and culture.</title>
        <authorList>
            <person name="Gilroy R."/>
            <person name="Ravi A."/>
            <person name="Getino M."/>
            <person name="Pursley I."/>
            <person name="Horton D.L."/>
            <person name="Alikhan N.F."/>
            <person name="Baker D."/>
            <person name="Gharbi K."/>
            <person name="Hall N."/>
            <person name="Watson M."/>
            <person name="Adriaenssens E.M."/>
            <person name="Foster-Nyarko E."/>
            <person name="Jarju S."/>
            <person name="Secka A."/>
            <person name="Antonio M."/>
            <person name="Oren A."/>
            <person name="Chaudhuri R.R."/>
            <person name="La Ragione R."/>
            <person name="Hildebrand F."/>
            <person name="Pallen M.J."/>
        </authorList>
    </citation>
    <scope>NUCLEOTIDE SEQUENCE</scope>
    <source>
        <strain evidence="2">ChiGjej2B2-19336</strain>
    </source>
</reference>
<dbReference type="InterPro" id="IPR005064">
    <property type="entry name" value="BUG"/>
</dbReference>
<dbReference type="CDD" id="cd07012">
    <property type="entry name" value="PBP2_Bug_TTT"/>
    <property type="match status" value="1"/>
</dbReference>
<dbReference type="PIRSF" id="PIRSF017082">
    <property type="entry name" value="YflP"/>
    <property type="match status" value="1"/>
</dbReference>